<dbReference type="EMBL" id="JAHHHD010000030">
    <property type="protein sequence ID" value="MBW4661124.1"/>
    <property type="molecule type" value="Genomic_DNA"/>
</dbReference>
<protein>
    <recommendedName>
        <fullName evidence="6">GDT1 family protein</fullName>
    </recommendedName>
</protein>
<reference evidence="7" key="2">
    <citation type="journal article" date="2022" name="Microbiol. Resour. Announc.">
        <title>Metagenome Sequencing to Explore Phylogenomics of Terrestrial Cyanobacteria.</title>
        <authorList>
            <person name="Ward R.D."/>
            <person name="Stajich J.E."/>
            <person name="Johansen J.R."/>
            <person name="Huntemann M."/>
            <person name="Clum A."/>
            <person name="Foster B."/>
            <person name="Foster B."/>
            <person name="Roux S."/>
            <person name="Palaniappan K."/>
            <person name="Varghese N."/>
            <person name="Mukherjee S."/>
            <person name="Reddy T.B.K."/>
            <person name="Daum C."/>
            <person name="Copeland A."/>
            <person name="Chen I.A."/>
            <person name="Ivanova N.N."/>
            <person name="Kyrpides N.C."/>
            <person name="Shapiro N."/>
            <person name="Eloe-Fadrosh E.A."/>
            <person name="Pietrasiak N."/>
        </authorList>
    </citation>
    <scope>NUCLEOTIDE SEQUENCE</scope>
    <source>
        <strain evidence="7">UHER 2000/2452</strain>
    </source>
</reference>
<dbReference type="Pfam" id="PF01169">
    <property type="entry name" value="GDT1"/>
    <property type="match status" value="1"/>
</dbReference>
<dbReference type="AlphaFoldDB" id="A0A951QEK9"/>
<reference evidence="7" key="1">
    <citation type="submission" date="2021-05" db="EMBL/GenBank/DDBJ databases">
        <authorList>
            <person name="Pietrasiak N."/>
            <person name="Ward R."/>
            <person name="Stajich J.E."/>
            <person name="Kurbessoian T."/>
        </authorList>
    </citation>
    <scope>NUCLEOTIDE SEQUENCE</scope>
    <source>
        <strain evidence="7">UHER 2000/2452</strain>
    </source>
</reference>
<dbReference type="InterPro" id="IPR001727">
    <property type="entry name" value="GDT1-like"/>
</dbReference>
<comment type="caution">
    <text evidence="7">The sequence shown here is derived from an EMBL/GenBank/DDBJ whole genome shotgun (WGS) entry which is preliminary data.</text>
</comment>
<keyword evidence="5 6" id="KW-0472">Membrane</keyword>
<dbReference type="GO" id="GO:0016020">
    <property type="term" value="C:membrane"/>
    <property type="evidence" value="ECO:0007669"/>
    <property type="project" value="UniProtKB-SubCell"/>
</dbReference>
<gene>
    <name evidence="7" type="ORF">KME15_20810</name>
</gene>
<evidence type="ECO:0000313" key="8">
    <source>
        <dbReference type="Proteomes" id="UP000757435"/>
    </source>
</evidence>
<feature type="transmembrane region" description="Helical" evidence="6">
    <location>
        <begin position="129"/>
        <end position="145"/>
    </location>
</feature>
<evidence type="ECO:0000313" key="7">
    <source>
        <dbReference type="EMBL" id="MBW4661124.1"/>
    </source>
</evidence>
<proteinExistence type="inferred from homology"/>
<keyword evidence="3 6" id="KW-0812">Transmembrane</keyword>
<evidence type="ECO:0000256" key="5">
    <source>
        <dbReference type="ARBA" id="ARBA00023136"/>
    </source>
</evidence>
<comment type="similarity">
    <text evidence="2 6">Belongs to the GDT1 family.</text>
</comment>
<dbReference type="Proteomes" id="UP000757435">
    <property type="component" value="Unassembled WGS sequence"/>
</dbReference>
<evidence type="ECO:0000256" key="3">
    <source>
        <dbReference type="ARBA" id="ARBA00022692"/>
    </source>
</evidence>
<keyword evidence="4 6" id="KW-1133">Transmembrane helix</keyword>
<evidence type="ECO:0000256" key="6">
    <source>
        <dbReference type="RuleBase" id="RU365102"/>
    </source>
</evidence>
<dbReference type="PANTHER" id="PTHR12608:SF1">
    <property type="entry name" value="TRANSMEMBRANE PROTEIN 165"/>
    <property type="match status" value="1"/>
</dbReference>
<dbReference type="GO" id="GO:0046873">
    <property type="term" value="F:metal ion transmembrane transporter activity"/>
    <property type="evidence" value="ECO:0007669"/>
    <property type="project" value="InterPro"/>
</dbReference>
<evidence type="ECO:0000256" key="4">
    <source>
        <dbReference type="ARBA" id="ARBA00022989"/>
    </source>
</evidence>
<comment type="caution">
    <text evidence="6">Lacks conserved residue(s) required for the propagation of feature annotation.</text>
</comment>
<name>A0A951QEK9_9CYAN</name>
<comment type="subcellular location">
    <subcellularLocation>
        <location evidence="1 6">Membrane</location>
        <topology evidence="1 6">Multi-pass membrane protein</topology>
    </subcellularLocation>
</comment>
<evidence type="ECO:0000256" key="2">
    <source>
        <dbReference type="ARBA" id="ARBA00009190"/>
    </source>
</evidence>
<dbReference type="PANTHER" id="PTHR12608">
    <property type="entry name" value="TRANSMEMBRANE PROTEIN HTP-1 RELATED"/>
    <property type="match status" value="1"/>
</dbReference>
<accession>A0A951QEK9</accession>
<organism evidence="7 8">
    <name type="scientific">Drouetiella hepatica Uher 2000/2452</name>
    <dbReference type="NCBI Taxonomy" id="904376"/>
    <lineage>
        <taxon>Bacteria</taxon>
        <taxon>Bacillati</taxon>
        <taxon>Cyanobacteriota</taxon>
        <taxon>Cyanophyceae</taxon>
        <taxon>Oculatellales</taxon>
        <taxon>Oculatellaceae</taxon>
        <taxon>Drouetiella</taxon>
    </lineage>
</organism>
<evidence type="ECO:0000256" key="1">
    <source>
        <dbReference type="ARBA" id="ARBA00004141"/>
    </source>
</evidence>
<feature type="transmembrane region" description="Helical" evidence="6">
    <location>
        <begin position="94"/>
        <end position="117"/>
    </location>
</feature>
<sequence>MLTVEFIPAASDITASPSNLVSDSVSDSSDAEGAKGITVEGLQENSRQSFWQRWQVEIKVFTSTFLTIFLAELGDKTQVTTLLMSAESQSPWTVFAGAGAALVLTSLLGVWVGCWLAKRVSAKALERSAGIMLLLISILLVWDVVQG</sequence>